<dbReference type="AlphaFoldDB" id="A0AAE1E669"/>
<dbReference type="EMBL" id="JAWDGP010001084">
    <property type="protein sequence ID" value="KAK3795030.1"/>
    <property type="molecule type" value="Genomic_DNA"/>
</dbReference>
<proteinExistence type="predicted"/>
<evidence type="ECO:0000313" key="2">
    <source>
        <dbReference type="Proteomes" id="UP001283361"/>
    </source>
</evidence>
<name>A0AAE1E669_9GAST</name>
<organism evidence="1 2">
    <name type="scientific">Elysia crispata</name>
    <name type="common">lettuce slug</name>
    <dbReference type="NCBI Taxonomy" id="231223"/>
    <lineage>
        <taxon>Eukaryota</taxon>
        <taxon>Metazoa</taxon>
        <taxon>Spiralia</taxon>
        <taxon>Lophotrochozoa</taxon>
        <taxon>Mollusca</taxon>
        <taxon>Gastropoda</taxon>
        <taxon>Heterobranchia</taxon>
        <taxon>Euthyneura</taxon>
        <taxon>Panpulmonata</taxon>
        <taxon>Sacoglossa</taxon>
        <taxon>Placobranchoidea</taxon>
        <taxon>Plakobranchidae</taxon>
        <taxon>Elysia</taxon>
    </lineage>
</organism>
<reference evidence="1" key="1">
    <citation type="journal article" date="2023" name="G3 (Bethesda)">
        <title>A reference genome for the long-term kleptoplast-retaining sea slug Elysia crispata morphotype clarki.</title>
        <authorList>
            <person name="Eastman K.E."/>
            <person name="Pendleton A.L."/>
            <person name="Shaikh M.A."/>
            <person name="Suttiyut T."/>
            <person name="Ogas R."/>
            <person name="Tomko P."/>
            <person name="Gavelis G."/>
            <person name="Widhalm J.R."/>
            <person name="Wisecaver J.H."/>
        </authorList>
    </citation>
    <scope>NUCLEOTIDE SEQUENCE</scope>
    <source>
        <strain evidence="1">ECLA1</strain>
    </source>
</reference>
<keyword evidence="2" id="KW-1185">Reference proteome</keyword>
<comment type="caution">
    <text evidence="1">The sequence shown here is derived from an EMBL/GenBank/DDBJ whole genome shotgun (WGS) entry which is preliminary data.</text>
</comment>
<protein>
    <submittedName>
        <fullName evidence="1">Uncharacterized protein</fullName>
    </submittedName>
</protein>
<gene>
    <name evidence="1" type="ORF">RRG08_019795</name>
</gene>
<evidence type="ECO:0000313" key="1">
    <source>
        <dbReference type="EMBL" id="KAK3795030.1"/>
    </source>
</evidence>
<sequence>MGSRLGRVRDCGTNAWQSSCVCGTGSNLLIAVGGLDWVPHNDRAVGGLDWVPHNDRAVGGLDWVPHNDRTVGGLDWVPHNGRAVGGLDWVPHNDRLLSLKRCAGNPGCGELETRRITSHPSVFNMGGRTMAGLDYIHSTKEMSRKINGFYKDLLPVLECGDLRCR</sequence>
<accession>A0AAE1E669</accession>
<dbReference type="Proteomes" id="UP001283361">
    <property type="component" value="Unassembled WGS sequence"/>
</dbReference>